<dbReference type="GO" id="GO:0009425">
    <property type="term" value="C:bacterial-type flagellum basal body"/>
    <property type="evidence" value="ECO:0007669"/>
    <property type="project" value="UniProtKB-SubCell"/>
</dbReference>
<evidence type="ECO:0000259" key="5">
    <source>
        <dbReference type="Pfam" id="PF22692"/>
    </source>
</evidence>
<keyword evidence="7" id="KW-1185">Reference proteome</keyword>
<keyword evidence="6" id="KW-0966">Cell projection</keyword>
<evidence type="ECO:0000259" key="3">
    <source>
        <dbReference type="Pfam" id="PF00460"/>
    </source>
</evidence>
<evidence type="ECO:0000256" key="2">
    <source>
        <dbReference type="RuleBase" id="RU362116"/>
    </source>
</evidence>
<evidence type="ECO:0000256" key="1">
    <source>
        <dbReference type="ARBA" id="ARBA00009677"/>
    </source>
</evidence>
<dbReference type="Proteomes" id="UP000662088">
    <property type="component" value="Unassembled WGS sequence"/>
</dbReference>
<name>A0A8I0DQ50_9CLOT</name>
<organism evidence="6 7">
    <name type="scientific">Clostridium lentum</name>
    <dbReference type="NCBI Taxonomy" id="2763037"/>
    <lineage>
        <taxon>Bacteria</taxon>
        <taxon>Bacillati</taxon>
        <taxon>Bacillota</taxon>
        <taxon>Clostridia</taxon>
        <taxon>Eubacteriales</taxon>
        <taxon>Clostridiaceae</taxon>
        <taxon>Clostridium</taxon>
    </lineage>
</organism>
<dbReference type="InterPro" id="IPR010930">
    <property type="entry name" value="Flg_bb/hook_C_dom"/>
</dbReference>
<dbReference type="InterPro" id="IPR020013">
    <property type="entry name" value="Flagellar_FlgE/F/G"/>
</dbReference>
<feature type="domain" description="Flagellar basal-body/hook protein C-terminal" evidence="4">
    <location>
        <begin position="199"/>
        <end position="241"/>
    </location>
</feature>
<dbReference type="PANTHER" id="PTHR30435:SF19">
    <property type="entry name" value="FLAGELLAR BASAL-BODY ROD PROTEIN FLGG"/>
    <property type="match status" value="1"/>
</dbReference>
<dbReference type="InterPro" id="IPR053967">
    <property type="entry name" value="LlgE_F_G-like_D1"/>
</dbReference>
<proteinExistence type="inferred from homology"/>
<keyword evidence="6" id="KW-0969">Cilium</keyword>
<reference evidence="6" key="1">
    <citation type="submission" date="2020-08" db="EMBL/GenBank/DDBJ databases">
        <title>Genome public.</title>
        <authorList>
            <person name="Liu C."/>
            <person name="Sun Q."/>
        </authorList>
    </citation>
    <scope>NUCLEOTIDE SEQUENCE</scope>
    <source>
        <strain evidence="6">NSJ-42</strain>
    </source>
</reference>
<keyword evidence="6" id="KW-0282">Flagellum</keyword>
<dbReference type="SUPFAM" id="SSF117143">
    <property type="entry name" value="Flagellar hook protein flgE"/>
    <property type="match status" value="1"/>
</dbReference>
<protein>
    <submittedName>
        <fullName evidence="6">Flagellar hook-basal body complex protein</fullName>
    </submittedName>
</protein>
<accession>A0A8I0DQ50</accession>
<comment type="caution">
    <text evidence="6">The sequence shown here is derived from an EMBL/GenBank/DDBJ whole genome shotgun (WGS) entry which is preliminary data.</text>
</comment>
<dbReference type="Pfam" id="PF00460">
    <property type="entry name" value="Flg_bb_rod"/>
    <property type="match status" value="1"/>
</dbReference>
<dbReference type="InterPro" id="IPR037925">
    <property type="entry name" value="FlgE/F/G-like"/>
</dbReference>
<dbReference type="RefSeq" id="WP_186835463.1">
    <property type="nucleotide sequence ID" value="NZ_JACOOQ010000019.1"/>
</dbReference>
<sequence>MIRSLYTSLSSMITLENQQTSITNNLSNANTNGYKSESLVTKSFNEVYIGNRENGVIGSLSLGAAIDTVQKSFTQGGLKSTSDSSDFAINGRGFFVVQKGNEYLYTRDGDFTVGADGTLKTTSGDSVMGRNMNTGIMEPIFVGNNQYTLGVNNILNVDGLANYQMVTADFEDYSTLKKVGDNYYTGENPIMDSVVKTHQGYLEGSNVNVTNEMVNMMSTMRNFQSSQSIFKMIDGTLDLAANSIGKV</sequence>
<dbReference type="Pfam" id="PF06429">
    <property type="entry name" value="Flg_bbr_C"/>
    <property type="match status" value="1"/>
</dbReference>
<dbReference type="NCBIfam" id="TIGR03506">
    <property type="entry name" value="FlgEFG_subfam"/>
    <property type="match status" value="1"/>
</dbReference>
<gene>
    <name evidence="6" type="ORF">H8R92_10870</name>
</gene>
<comment type="similarity">
    <text evidence="1 2">Belongs to the flagella basal body rod proteins family.</text>
</comment>
<dbReference type="EMBL" id="JACOOQ010000019">
    <property type="protein sequence ID" value="MBC5640916.1"/>
    <property type="molecule type" value="Genomic_DNA"/>
</dbReference>
<dbReference type="PANTHER" id="PTHR30435">
    <property type="entry name" value="FLAGELLAR PROTEIN"/>
    <property type="match status" value="1"/>
</dbReference>
<evidence type="ECO:0000259" key="4">
    <source>
        <dbReference type="Pfam" id="PF06429"/>
    </source>
</evidence>
<dbReference type="GO" id="GO:0071978">
    <property type="term" value="P:bacterial-type flagellum-dependent swarming motility"/>
    <property type="evidence" value="ECO:0007669"/>
    <property type="project" value="TreeGrafter"/>
</dbReference>
<comment type="subcellular location">
    <subcellularLocation>
        <location evidence="2">Bacterial flagellum basal body</location>
    </subcellularLocation>
</comment>
<feature type="domain" description="Flagellar hook protein FlgE/F/G-like D1" evidence="5">
    <location>
        <begin position="88"/>
        <end position="139"/>
    </location>
</feature>
<feature type="domain" description="Flagellar basal body rod protein N-terminal" evidence="3">
    <location>
        <begin position="5"/>
        <end position="35"/>
    </location>
</feature>
<keyword evidence="2" id="KW-0975">Bacterial flagellum</keyword>
<dbReference type="AlphaFoldDB" id="A0A8I0DQ50"/>
<evidence type="ECO:0000313" key="7">
    <source>
        <dbReference type="Proteomes" id="UP000662088"/>
    </source>
</evidence>
<dbReference type="Pfam" id="PF22692">
    <property type="entry name" value="LlgE_F_G_D1"/>
    <property type="match status" value="1"/>
</dbReference>
<evidence type="ECO:0000313" key="6">
    <source>
        <dbReference type="EMBL" id="MBC5640916.1"/>
    </source>
</evidence>
<dbReference type="InterPro" id="IPR001444">
    <property type="entry name" value="Flag_bb_rod_N"/>
</dbReference>